<dbReference type="InterPro" id="IPR008952">
    <property type="entry name" value="Tetraspanin_EC2_sf"/>
</dbReference>
<proteinExistence type="predicted"/>
<feature type="transmembrane region" description="Helical" evidence="5">
    <location>
        <begin position="220"/>
        <end position="247"/>
    </location>
</feature>
<organism evidence="6 7">
    <name type="scientific">Oopsacas minuta</name>
    <dbReference type="NCBI Taxonomy" id="111878"/>
    <lineage>
        <taxon>Eukaryota</taxon>
        <taxon>Metazoa</taxon>
        <taxon>Porifera</taxon>
        <taxon>Hexactinellida</taxon>
        <taxon>Hexasterophora</taxon>
        <taxon>Lyssacinosida</taxon>
        <taxon>Leucopsacidae</taxon>
        <taxon>Oopsacas</taxon>
    </lineage>
</organism>
<dbReference type="EMBL" id="JAKMXF010000312">
    <property type="protein sequence ID" value="KAI6650259.1"/>
    <property type="molecule type" value="Genomic_DNA"/>
</dbReference>
<comment type="caution">
    <text evidence="6">The sequence shown here is derived from an EMBL/GenBank/DDBJ whole genome shotgun (WGS) entry which is preliminary data.</text>
</comment>
<keyword evidence="3 5" id="KW-1133">Transmembrane helix</keyword>
<keyword evidence="2 5" id="KW-0812">Transmembrane</keyword>
<sequence length="258" mass="27476">MGFLAALRILLAVINIIANILGFLFSVIIIAIGVVGLVRLNLFFSGNLSENILFFNVGFSLCVAVGVIAVIFTVAAIVGSYLAYCPANGVMKGIAVCFLSAHLIAFVVVFLLALAGVVVAFVFSNNVANNLIPVLNSAVNESYMEEFDLTQTAVIAIQSLVGCCGVTGPGDFAEYPGYNTSYLPQGCCNSTVILCTEAEATEAQGCGRFIREQLEEYYNWIGGVGIFELIVILLFMLVELVLIILVIMADKDGGMKVV</sequence>
<evidence type="ECO:0000256" key="1">
    <source>
        <dbReference type="ARBA" id="ARBA00004141"/>
    </source>
</evidence>
<evidence type="ECO:0000256" key="4">
    <source>
        <dbReference type="ARBA" id="ARBA00023136"/>
    </source>
</evidence>
<evidence type="ECO:0000256" key="3">
    <source>
        <dbReference type="ARBA" id="ARBA00022989"/>
    </source>
</evidence>
<dbReference type="CDD" id="cd03127">
    <property type="entry name" value="tetraspanin_LEL"/>
    <property type="match status" value="1"/>
</dbReference>
<evidence type="ECO:0000256" key="2">
    <source>
        <dbReference type="ARBA" id="ARBA00022692"/>
    </source>
</evidence>
<name>A0AAV7JP87_9METZ</name>
<dbReference type="Pfam" id="PF00335">
    <property type="entry name" value="Tetraspanin"/>
    <property type="match status" value="1"/>
</dbReference>
<feature type="transmembrane region" description="Helical" evidence="5">
    <location>
        <begin position="12"/>
        <end position="38"/>
    </location>
</feature>
<reference evidence="6 7" key="1">
    <citation type="journal article" date="2023" name="BMC Biol.">
        <title>The compact genome of the sponge Oopsacas minuta (Hexactinellida) is lacking key metazoan core genes.</title>
        <authorList>
            <person name="Santini S."/>
            <person name="Schenkelaars Q."/>
            <person name="Jourda C."/>
            <person name="Duchesne M."/>
            <person name="Belahbib H."/>
            <person name="Rocher C."/>
            <person name="Selva M."/>
            <person name="Riesgo A."/>
            <person name="Vervoort M."/>
            <person name="Leys S.P."/>
            <person name="Kodjabachian L."/>
            <person name="Le Bivic A."/>
            <person name="Borchiellini C."/>
            <person name="Claverie J.M."/>
            <person name="Renard E."/>
        </authorList>
    </citation>
    <scope>NUCLEOTIDE SEQUENCE [LARGE SCALE GENOMIC DNA]</scope>
    <source>
        <strain evidence="6">SPO-2</strain>
    </source>
</reference>
<evidence type="ECO:0000313" key="6">
    <source>
        <dbReference type="EMBL" id="KAI6650259.1"/>
    </source>
</evidence>
<feature type="transmembrane region" description="Helical" evidence="5">
    <location>
        <begin position="58"/>
        <end position="84"/>
    </location>
</feature>
<dbReference type="Gene3D" id="1.10.1450.10">
    <property type="entry name" value="Tetraspanin"/>
    <property type="match status" value="1"/>
</dbReference>
<keyword evidence="7" id="KW-1185">Reference proteome</keyword>
<dbReference type="GO" id="GO:0016020">
    <property type="term" value="C:membrane"/>
    <property type="evidence" value="ECO:0007669"/>
    <property type="project" value="UniProtKB-SubCell"/>
</dbReference>
<comment type="subcellular location">
    <subcellularLocation>
        <location evidence="1">Membrane</location>
        <topology evidence="1">Multi-pass membrane protein</topology>
    </subcellularLocation>
</comment>
<dbReference type="AlphaFoldDB" id="A0AAV7JP87"/>
<evidence type="ECO:0008006" key="8">
    <source>
        <dbReference type="Google" id="ProtNLM"/>
    </source>
</evidence>
<evidence type="ECO:0000313" key="7">
    <source>
        <dbReference type="Proteomes" id="UP001165289"/>
    </source>
</evidence>
<feature type="transmembrane region" description="Helical" evidence="5">
    <location>
        <begin position="96"/>
        <end position="123"/>
    </location>
</feature>
<keyword evidence="4 5" id="KW-0472">Membrane</keyword>
<dbReference type="Proteomes" id="UP001165289">
    <property type="component" value="Unassembled WGS sequence"/>
</dbReference>
<gene>
    <name evidence="6" type="ORF">LOD99_5938</name>
</gene>
<evidence type="ECO:0000256" key="5">
    <source>
        <dbReference type="SAM" id="Phobius"/>
    </source>
</evidence>
<dbReference type="SUPFAM" id="SSF48652">
    <property type="entry name" value="Tetraspanin"/>
    <property type="match status" value="1"/>
</dbReference>
<accession>A0AAV7JP87</accession>
<protein>
    <recommendedName>
        <fullName evidence="8">Tetraspanin</fullName>
    </recommendedName>
</protein>
<dbReference type="InterPro" id="IPR018499">
    <property type="entry name" value="Tetraspanin/Peripherin"/>
</dbReference>